<evidence type="ECO:0000313" key="1">
    <source>
        <dbReference type="EMBL" id="KTD21988.1"/>
    </source>
</evidence>
<comment type="caution">
    <text evidence="1">The sequence shown here is derived from an EMBL/GenBank/DDBJ whole genome shotgun (WGS) entry which is preliminary data.</text>
</comment>
<sequence length="63" mass="7095">MRDLGLTPNLFVINHFQFGHLVNLNSLIEKDLCLDLGVSPKSSRLKITLKTLSTEGENKTREV</sequence>
<reference evidence="1 2" key="1">
    <citation type="submission" date="2015-11" db="EMBL/GenBank/DDBJ databases">
        <title>Genomic analysis of 38 Legionella species identifies large and diverse effector repertoires.</title>
        <authorList>
            <person name="Burstein D."/>
            <person name="Amaro F."/>
            <person name="Zusman T."/>
            <person name="Lifshitz Z."/>
            <person name="Cohen O."/>
            <person name="Gilbert J.A."/>
            <person name="Pupko T."/>
            <person name="Shuman H.A."/>
            <person name="Segal G."/>
        </authorList>
    </citation>
    <scope>NUCLEOTIDE SEQUENCE [LARGE SCALE GENOMIC DNA]</scope>
    <source>
        <strain evidence="1 2">Bercovier 4</strain>
    </source>
</reference>
<dbReference type="STRING" id="454.Lisr_1528"/>
<protein>
    <submittedName>
        <fullName evidence="1">Uncharacterized protein</fullName>
    </submittedName>
</protein>
<dbReference type="OrthoDB" id="5654285at2"/>
<name>A0A0W0VPE1_9GAMM</name>
<proteinExistence type="predicted"/>
<accession>A0A0W0VPE1</accession>
<dbReference type="PATRIC" id="fig|454.4.peg.1664"/>
<organism evidence="1 2">
    <name type="scientific">Legionella israelensis</name>
    <dbReference type="NCBI Taxonomy" id="454"/>
    <lineage>
        <taxon>Bacteria</taxon>
        <taxon>Pseudomonadati</taxon>
        <taxon>Pseudomonadota</taxon>
        <taxon>Gammaproteobacteria</taxon>
        <taxon>Legionellales</taxon>
        <taxon>Legionellaceae</taxon>
        <taxon>Legionella</taxon>
    </lineage>
</organism>
<evidence type="ECO:0000313" key="2">
    <source>
        <dbReference type="Proteomes" id="UP000054761"/>
    </source>
</evidence>
<keyword evidence="2" id="KW-1185">Reference proteome</keyword>
<dbReference type="EMBL" id="LNYH01000090">
    <property type="protein sequence ID" value="KTD21988.1"/>
    <property type="molecule type" value="Genomic_DNA"/>
</dbReference>
<dbReference type="AlphaFoldDB" id="A0A0W0VPE1"/>
<dbReference type="Proteomes" id="UP000054761">
    <property type="component" value="Unassembled WGS sequence"/>
</dbReference>
<gene>
    <name evidence="1" type="ORF">Lisr_1528</name>
</gene>